<sequence>MDECRPLSDITMDECRHLSGAHGGSQGPPGRCLTVPRLHPDQAGEGERPPPSQAPGHPKHVGWSTYHPPPGATYPPYKLKETPTLGHLSPPTARRLEALPPPYTRLKRTPLLGPPHHRWRLERVPPASRR</sequence>
<evidence type="ECO:0000313" key="3">
    <source>
        <dbReference type="Proteomes" id="UP001066276"/>
    </source>
</evidence>
<feature type="compositionally biased region" description="Basic and acidic residues" evidence="1">
    <location>
        <begin position="38"/>
        <end position="48"/>
    </location>
</feature>
<dbReference type="Proteomes" id="UP001066276">
    <property type="component" value="Chromosome 12"/>
</dbReference>
<comment type="caution">
    <text evidence="2">The sequence shown here is derived from an EMBL/GenBank/DDBJ whole genome shotgun (WGS) entry which is preliminary data.</text>
</comment>
<keyword evidence="3" id="KW-1185">Reference proteome</keyword>
<gene>
    <name evidence="2" type="ORF">NDU88_006214</name>
</gene>
<dbReference type="EMBL" id="JANPWB010000016">
    <property type="protein sequence ID" value="KAJ1086090.1"/>
    <property type="molecule type" value="Genomic_DNA"/>
</dbReference>
<dbReference type="AlphaFoldDB" id="A0AAV7LEW9"/>
<evidence type="ECO:0000313" key="2">
    <source>
        <dbReference type="EMBL" id="KAJ1086090.1"/>
    </source>
</evidence>
<organism evidence="2 3">
    <name type="scientific">Pleurodeles waltl</name>
    <name type="common">Iberian ribbed newt</name>
    <dbReference type="NCBI Taxonomy" id="8319"/>
    <lineage>
        <taxon>Eukaryota</taxon>
        <taxon>Metazoa</taxon>
        <taxon>Chordata</taxon>
        <taxon>Craniata</taxon>
        <taxon>Vertebrata</taxon>
        <taxon>Euteleostomi</taxon>
        <taxon>Amphibia</taxon>
        <taxon>Batrachia</taxon>
        <taxon>Caudata</taxon>
        <taxon>Salamandroidea</taxon>
        <taxon>Salamandridae</taxon>
        <taxon>Pleurodelinae</taxon>
        <taxon>Pleurodeles</taxon>
    </lineage>
</organism>
<evidence type="ECO:0000256" key="1">
    <source>
        <dbReference type="SAM" id="MobiDB-lite"/>
    </source>
</evidence>
<proteinExistence type="predicted"/>
<name>A0AAV7LEW9_PLEWA</name>
<accession>A0AAV7LEW9</accession>
<reference evidence="2" key="1">
    <citation type="journal article" date="2022" name="bioRxiv">
        <title>Sequencing and chromosome-scale assembly of the giantPleurodeles waltlgenome.</title>
        <authorList>
            <person name="Brown T."/>
            <person name="Elewa A."/>
            <person name="Iarovenko S."/>
            <person name="Subramanian E."/>
            <person name="Araus A.J."/>
            <person name="Petzold A."/>
            <person name="Susuki M."/>
            <person name="Suzuki K.-i.T."/>
            <person name="Hayashi T."/>
            <person name="Toyoda A."/>
            <person name="Oliveira C."/>
            <person name="Osipova E."/>
            <person name="Leigh N.D."/>
            <person name="Simon A."/>
            <person name="Yun M.H."/>
        </authorList>
    </citation>
    <scope>NUCLEOTIDE SEQUENCE</scope>
    <source>
        <strain evidence="2">20211129_DDA</strain>
        <tissue evidence="2">Liver</tissue>
    </source>
</reference>
<protein>
    <submittedName>
        <fullName evidence="2">Uncharacterized protein</fullName>
    </submittedName>
</protein>
<feature type="region of interest" description="Disordered" evidence="1">
    <location>
        <begin position="17"/>
        <end position="130"/>
    </location>
</feature>